<dbReference type="InterPro" id="IPR026022">
    <property type="entry name" value="PhoU_dom"/>
</dbReference>
<dbReference type="InterPro" id="IPR028366">
    <property type="entry name" value="PhoU"/>
</dbReference>
<evidence type="ECO:0000313" key="3">
    <source>
        <dbReference type="Proteomes" id="UP000281498"/>
    </source>
</evidence>
<feature type="domain" description="PhoU" evidence="1">
    <location>
        <begin position="20"/>
        <end position="106"/>
    </location>
</feature>
<dbReference type="RefSeq" id="WP_110937089.1">
    <property type="nucleotide sequence ID" value="NZ_KZ614146.1"/>
</dbReference>
<dbReference type="AlphaFoldDB" id="A0A3A9K3X8"/>
<dbReference type="InterPro" id="IPR038078">
    <property type="entry name" value="PhoU-like_sf"/>
</dbReference>
<gene>
    <name evidence="2" type="primary">phoU</name>
    <name evidence="2" type="ORF">CR203_22990</name>
</gene>
<reference evidence="2 3" key="1">
    <citation type="submission" date="2017-10" db="EMBL/GenBank/DDBJ databases">
        <title>Bacillus sp. nov., a halophilic bacterium isolated from a Keqin Lake.</title>
        <authorList>
            <person name="Wang H."/>
        </authorList>
    </citation>
    <scope>NUCLEOTIDE SEQUENCE [LARGE SCALE GENOMIC DNA]</scope>
    <source>
        <strain evidence="2 3">KCTC 13187</strain>
    </source>
</reference>
<accession>A0A3A9K3X8</accession>
<keyword evidence="3" id="KW-1185">Reference proteome</keyword>
<dbReference type="SUPFAM" id="SSF109755">
    <property type="entry name" value="PhoU-like"/>
    <property type="match status" value="1"/>
</dbReference>
<name>A0A3A9K3X8_9BACI</name>
<dbReference type="PANTHER" id="PTHR42930">
    <property type="entry name" value="PHOSPHATE-SPECIFIC TRANSPORT SYSTEM ACCESSORY PROTEIN PHOU"/>
    <property type="match status" value="1"/>
</dbReference>
<dbReference type="GO" id="GO:0030643">
    <property type="term" value="P:intracellular phosphate ion homeostasis"/>
    <property type="evidence" value="ECO:0007669"/>
    <property type="project" value="InterPro"/>
</dbReference>
<dbReference type="EMBL" id="PDOE01000025">
    <property type="protein sequence ID" value="RKL65001.1"/>
    <property type="molecule type" value="Genomic_DNA"/>
</dbReference>
<evidence type="ECO:0000313" key="2">
    <source>
        <dbReference type="EMBL" id="RKL65001.1"/>
    </source>
</evidence>
<dbReference type="GO" id="GO:0045936">
    <property type="term" value="P:negative regulation of phosphate metabolic process"/>
    <property type="evidence" value="ECO:0007669"/>
    <property type="project" value="InterPro"/>
</dbReference>
<dbReference type="Proteomes" id="UP000281498">
    <property type="component" value="Unassembled WGS sequence"/>
</dbReference>
<dbReference type="PANTHER" id="PTHR42930:SF3">
    <property type="entry name" value="PHOSPHATE-SPECIFIC TRANSPORT SYSTEM ACCESSORY PROTEIN PHOU"/>
    <property type="match status" value="1"/>
</dbReference>
<organism evidence="2 3">
    <name type="scientific">Salipaludibacillus neizhouensis</name>
    <dbReference type="NCBI Taxonomy" id="885475"/>
    <lineage>
        <taxon>Bacteria</taxon>
        <taxon>Bacillati</taxon>
        <taxon>Bacillota</taxon>
        <taxon>Bacilli</taxon>
        <taxon>Bacillales</taxon>
        <taxon>Bacillaceae</taxon>
    </lineage>
</organism>
<comment type="caution">
    <text evidence="2">The sequence shown here is derived from an EMBL/GenBank/DDBJ whole genome shotgun (WGS) entry which is preliminary data.</text>
</comment>
<sequence length="212" mass="24901">MEGQLKTFTVAIDDIQRQMLKMGELVNREMNLAVESIFSEKKDIENEVIQIDKKVDDFDNKIQSSILQLITIQPPFPRELEVLTTMIRISRELERIGDHSVNIVEISQFIKVNKASQLYIVFREMSGLTSKMLEESIQMLRKSSNDQEQLIMEKEEEVDRYFDANQKFIVAEMRRDNEQIESLVHLLMVNRYLERGADHIVNVVRLHEKSND</sequence>
<evidence type="ECO:0000259" key="1">
    <source>
        <dbReference type="Pfam" id="PF01895"/>
    </source>
</evidence>
<protein>
    <submittedName>
        <fullName evidence="2">Phosphate transport system regulatory protein PhoU</fullName>
    </submittedName>
</protein>
<dbReference type="Gene3D" id="1.20.58.220">
    <property type="entry name" value="Phosphate transport system protein phou homolog 2, domain 2"/>
    <property type="match status" value="2"/>
</dbReference>
<dbReference type="NCBIfam" id="TIGR02135">
    <property type="entry name" value="phoU_full"/>
    <property type="match status" value="1"/>
</dbReference>
<dbReference type="Pfam" id="PF01895">
    <property type="entry name" value="PhoU"/>
    <property type="match status" value="2"/>
</dbReference>
<proteinExistence type="predicted"/>
<dbReference type="OrthoDB" id="9814256at2"/>
<feature type="domain" description="PhoU" evidence="1">
    <location>
        <begin position="123"/>
        <end position="205"/>
    </location>
</feature>